<comment type="caution">
    <text evidence="1">The sequence shown here is derived from an EMBL/GenBank/DDBJ whole genome shotgun (WGS) entry which is preliminary data.</text>
</comment>
<dbReference type="EMBL" id="FUKM01000011">
    <property type="protein sequence ID" value="SJN09989.1"/>
    <property type="molecule type" value="Genomic_DNA"/>
</dbReference>
<accession>A0A1R4HR06</accession>
<organism evidence="1 2">
    <name type="scientific">Halomonas citrativorans</name>
    <dbReference type="NCBI Taxonomy" id="2742612"/>
    <lineage>
        <taxon>Bacteria</taxon>
        <taxon>Pseudomonadati</taxon>
        <taxon>Pseudomonadota</taxon>
        <taxon>Gammaproteobacteria</taxon>
        <taxon>Oceanospirillales</taxon>
        <taxon>Halomonadaceae</taxon>
        <taxon>Halomonas</taxon>
    </lineage>
</organism>
<gene>
    <name evidence="1" type="ORF">CZ787_02595</name>
</gene>
<name>A0A1R4HR06_9GAMM</name>
<dbReference type="Proteomes" id="UP000196331">
    <property type="component" value="Unassembled WGS sequence"/>
</dbReference>
<sequence length="206" mass="23150">MVGLLMSPLATAHPHGWIDFSIRVMTDEEGVVRGLHHAWRMDPFYSLVVFEELQHVDGVSLEVGLDRLGTEIRNNLAGQHYFTDVRLDGEPLALGEVTEYTAMEHDGRLNFTFILPLQTPQPLAGHVLDYQIYDPTYYIEMVHESDNNQPKDDALVLHGEPACELSILIAEPDPELVLQAALLDQDEEAEPGLGRFFAETGRVDCR</sequence>
<dbReference type="Pfam" id="PF06226">
    <property type="entry name" value="DUF1007"/>
    <property type="match status" value="1"/>
</dbReference>
<evidence type="ECO:0000313" key="2">
    <source>
        <dbReference type="Proteomes" id="UP000196331"/>
    </source>
</evidence>
<evidence type="ECO:0000313" key="1">
    <source>
        <dbReference type="EMBL" id="SJN09989.1"/>
    </source>
</evidence>
<protein>
    <submittedName>
        <fullName evidence="1">ABC-type uncharacterized transport system, periplasmic component</fullName>
    </submittedName>
</protein>
<dbReference type="AlphaFoldDB" id="A0A1R4HR06"/>
<dbReference type="InterPro" id="IPR010412">
    <property type="entry name" value="DUF1007"/>
</dbReference>
<reference evidence="1 2" key="1">
    <citation type="submission" date="2017-02" db="EMBL/GenBank/DDBJ databases">
        <authorList>
            <person name="Dridi B."/>
        </authorList>
    </citation>
    <scope>NUCLEOTIDE SEQUENCE [LARGE SCALE GENOMIC DNA]</scope>
    <source>
        <strain evidence="1 2">JB380</strain>
    </source>
</reference>
<proteinExistence type="predicted"/>